<keyword evidence="2" id="KW-1185">Reference proteome</keyword>
<proteinExistence type="predicted"/>
<name>A0A161KA24_9CHLR</name>
<gene>
    <name evidence="1" type="ORF">CFX0092_A0152</name>
</gene>
<protein>
    <submittedName>
        <fullName evidence="1">Uncharacterized protein</fullName>
    </submittedName>
</protein>
<sequence>MAVDGDLAGHDVGAGAGAGLYQAAIDEEDVEAFFVFWHIAIRNPVSPQQKQMPDEETGFLDTGFLAQARFPIGQRVSQ</sequence>
<dbReference type="EMBL" id="LN890655">
    <property type="protein sequence ID" value="CUS02033.2"/>
    <property type="molecule type" value="Genomic_DNA"/>
</dbReference>
<evidence type="ECO:0000313" key="2">
    <source>
        <dbReference type="Proteomes" id="UP000215027"/>
    </source>
</evidence>
<reference evidence="1" key="1">
    <citation type="submission" date="2016-01" db="EMBL/GenBank/DDBJ databases">
        <authorList>
            <person name="Mcilroy J.S."/>
            <person name="Karst M S."/>
            <person name="Albertsen M."/>
        </authorList>
    </citation>
    <scope>NUCLEOTIDE SEQUENCE</scope>
    <source>
        <strain evidence="1">Cfx-K</strain>
    </source>
</reference>
<dbReference type="KEGG" id="pbf:CFX0092_A0152"/>
<accession>A0A161KA24</accession>
<dbReference type="Proteomes" id="UP000215027">
    <property type="component" value="Chromosome I"/>
</dbReference>
<dbReference type="AlphaFoldDB" id="A0A161KA24"/>
<evidence type="ECO:0000313" key="1">
    <source>
        <dbReference type="EMBL" id="CUS02033.2"/>
    </source>
</evidence>
<organism evidence="1 2">
    <name type="scientific">Candidatus Promineifilum breve</name>
    <dbReference type="NCBI Taxonomy" id="1806508"/>
    <lineage>
        <taxon>Bacteria</taxon>
        <taxon>Bacillati</taxon>
        <taxon>Chloroflexota</taxon>
        <taxon>Ardenticatenia</taxon>
        <taxon>Candidatus Promineifilales</taxon>
        <taxon>Candidatus Promineifilaceae</taxon>
        <taxon>Candidatus Promineifilum</taxon>
    </lineage>
</organism>